<name>A0A919V2N9_9ACTN</name>
<dbReference type="AlphaFoldDB" id="A0A919V2N9"/>
<dbReference type="EMBL" id="BOOU01000006">
    <property type="protein sequence ID" value="GII75480.1"/>
    <property type="molecule type" value="Genomic_DNA"/>
</dbReference>
<keyword evidence="3" id="KW-1185">Reference proteome</keyword>
<dbReference type="GO" id="GO:0004540">
    <property type="term" value="F:RNA nuclease activity"/>
    <property type="evidence" value="ECO:0007669"/>
    <property type="project" value="InterPro"/>
</dbReference>
<dbReference type="Proteomes" id="UP000655287">
    <property type="component" value="Unassembled WGS sequence"/>
</dbReference>
<organism evidence="2 3">
    <name type="scientific">Sphaerisporangium rufum</name>
    <dbReference type="NCBI Taxonomy" id="1381558"/>
    <lineage>
        <taxon>Bacteria</taxon>
        <taxon>Bacillati</taxon>
        <taxon>Actinomycetota</taxon>
        <taxon>Actinomycetes</taxon>
        <taxon>Streptosporangiales</taxon>
        <taxon>Streptosporangiaceae</taxon>
        <taxon>Sphaerisporangium</taxon>
    </lineage>
</organism>
<reference evidence="2" key="1">
    <citation type="submission" date="2021-01" db="EMBL/GenBank/DDBJ databases">
        <title>Whole genome shotgun sequence of Sphaerisporangium rufum NBRC 109079.</title>
        <authorList>
            <person name="Komaki H."/>
            <person name="Tamura T."/>
        </authorList>
    </citation>
    <scope>NUCLEOTIDE SEQUENCE</scope>
    <source>
        <strain evidence="2">NBRC 109079</strain>
    </source>
</reference>
<accession>A0A919V2N9</accession>
<evidence type="ECO:0000313" key="2">
    <source>
        <dbReference type="EMBL" id="GII75480.1"/>
    </source>
</evidence>
<evidence type="ECO:0000259" key="1">
    <source>
        <dbReference type="Pfam" id="PF01936"/>
    </source>
</evidence>
<protein>
    <recommendedName>
        <fullName evidence="1">NYN domain-containing protein</fullName>
    </recommendedName>
</protein>
<dbReference type="RefSeq" id="WP_203982134.1">
    <property type="nucleotide sequence ID" value="NZ_BOOU01000006.1"/>
</dbReference>
<dbReference type="Pfam" id="PF01936">
    <property type="entry name" value="NYN"/>
    <property type="match status" value="1"/>
</dbReference>
<evidence type="ECO:0000313" key="3">
    <source>
        <dbReference type="Proteomes" id="UP000655287"/>
    </source>
</evidence>
<dbReference type="Gene3D" id="3.40.50.1010">
    <property type="entry name" value="5'-nuclease"/>
    <property type="match status" value="1"/>
</dbReference>
<comment type="caution">
    <text evidence="2">The sequence shown here is derived from an EMBL/GenBank/DDBJ whole genome shotgun (WGS) entry which is preliminary data.</text>
</comment>
<dbReference type="InterPro" id="IPR021139">
    <property type="entry name" value="NYN"/>
</dbReference>
<feature type="domain" description="NYN" evidence="1">
    <location>
        <begin position="4"/>
        <end position="153"/>
    </location>
</feature>
<gene>
    <name evidence="2" type="ORF">Sru01_04620</name>
</gene>
<sequence length="209" mass="23828">MADRTILFLDYQNVYKGARSCFYPQLSPPHTFGQVDPVRLGRLLVDRSPYPRELTEVRIYRGKPAATRDIKGYSACTRQIAMWQVDPRVEVIARTLRYPAGWPDSCQIGEKPQEKGIDVALAIDFVRLAMERRYDVGILMSTDTDLKPALEMVCSMRSDGGPRPEVAAWSGTGVRNPRLAISEANLWCHWLDEESHKQVRDPTNYTLEQ</sequence>
<proteinExistence type="predicted"/>